<reference evidence="2 3" key="1">
    <citation type="submission" date="2019-03" db="EMBL/GenBank/DDBJ databases">
        <title>Whole genome sequence of Arthrobacter sp JH1-1.</title>
        <authorList>
            <person name="Trinh H.N."/>
        </authorList>
    </citation>
    <scope>NUCLEOTIDE SEQUENCE [LARGE SCALE GENOMIC DNA]</scope>
    <source>
        <strain evidence="2 3">JH1-1</strain>
    </source>
</reference>
<dbReference type="EMBL" id="SMRU01000027">
    <property type="protein sequence ID" value="TDF91760.1"/>
    <property type="molecule type" value="Genomic_DNA"/>
</dbReference>
<dbReference type="Proteomes" id="UP000295511">
    <property type="component" value="Unassembled WGS sequence"/>
</dbReference>
<organism evidence="2 3">
    <name type="scientific">Arthrobacter terricola</name>
    <dbReference type="NCBI Taxonomy" id="2547396"/>
    <lineage>
        <taxon>Bacteria</taxon>
        <taxon>Bacillati</taxon>
        <taxon>Actinomycetota</taxon>
        <taxon>Actinomycetes</taxon>
        <taxon>Micrococcales</taxon>
        <taxon>Micrococcaceae</taxon>
        <taxon>Arthrobacter</taxon>
    </lineage>
</organism>
<keyword evidence="3" id="KW-1185">Reference proteome</keyword>
<feature type="domain" description="DUF4158" evidence="1">
    <location>
        <begin position="110"/>
        <end position="201"/>
    </location>
</feature>
<evidence type="ECO:0000259" key="1">
    <source>
        <dbReference type="Pfam" id="PF13700"/>
    </source>
</evidence>
<proteinExistence type="predicted"/>
<accession>A0A4R5KCH3</accession>
<gene>
    <name evidence="2" type="ORF">E1809_19775</name>
</gene>
<protein>
    <submittedName>
        <fullName evidence="2">DUF4158 domain-containing protein</fullName>
    </submittedName>
</protein>
<evidence type="ECO:0000313" key="3">
    <source>
        <dbReference type="Proteomes" id="UP000295511"/>
    </source>
</evidence>
<dbReference type="Pfam" id="PF13700">
    <property type="entry name" value="DUF4158"/>
    <property type="match status" value="1"/>
</dbReference>
<evidence type="ECO:0000313" key="2">
    <source>
        <dbReference type="EMBL" id="TDF91760.1"/>
    </source>
</evidence>
<sequence length="207" mass="22692">MWSVILLPGRLVFVQVVSLDAGDEERVALQVGGLGAVRFRDPPCGFDRYVAVFLGWEPNTPERGRGPAGPGPWCALGWLAIPDCGYGFAVRVVILLGVSGVGVDRSDRLLLRFKRVVSARELAEAFKPTPEEIAWARGKTQSLLALVVRLKAYQRLGYFPKLPDIPAVVVDSMRGVLGCRLRCPSRRGRTHREAAPAIRPRVSGHDL</sequence>
<name>A0A4R5KCH3_9MICC</name>
<dbReference type="OrthoDB" id="514347at2"/>
<dbReference type="AlphaFoldDB" id="A0A4R5KCH3"/>
<comment type="caution">
    <text evidence="2">The sequence shown here is derived from an EMBL/GenBank/DDBJ whole genome shotgun (WGS) entry which is preliminary data.</text>
</comment>
<dbReference type="InterPro" id="IPR025296">
    <property type="entry name" value="DUF4158"/>
</dbReference>